<dbReference type="InterPro" id="IPR011989">
    <property type="entry name" value="ARM-like"/>
</dbReference>
<keyword evidence="12" id="KW-1185">Reference proteome</keyword>
<dbReference type="Proteomes" id="UP000681722">
    <property type="component" value="Unassembled WGS sequence"/>
</dbReference>
<dbReference type="AlphaFoldDB" id="A0A815CIS2"/>
<dbReference type="Proteomes" id="UP000663829">
    <property type="component" value="Unassembled WGS sequence"/>
</dbReference>
<dbReference type="SUPFAM" id="SSF50978">
    <property type="entry name" value="WD40 repeat-like"/>
    <property type="match status" value="1"/>
</dbReference>
<feature type="domain" description="PFU" evidence="8">
    <location>
        <begin position="209"/>
        <end position="312"/>
    </location>
</feature>
<organism evidence="10 12">
    <name type="scientific">Didymodactylos carnosus</name>
    <dbReference type="NCBI Taxonomy" id="1234261"/>
    <lineage>
        <taxon>Eukaryota</taxon>
        <taxon>Metazoa</taxon>
        <taxon>Spiralia</taxon>
        <taxon>Gnathifera</taxon>
        <taxon>Rotifera</taxon>
        <taxon>Eurotatoria</taxon>
        <taxon>Bdelloidea</taxon>
        <taxon>Philodinida</taxon>
        <taxon>Philodinidae</taxon>
        <taxon>Didymodactylos</taxon>
    </lineage>
</organism>
<dbReference type="InterPro" id="IPR013535">
    <property type="entry name" value="PUL_dom"/>
</dbReference>
<sequence>HEKALWAIIPMGSTIVTGAADKVIIAWNQGQIIKTFKAVLNKDEFLSCANDNSIRRWNLISGQCIQEYNGHTSFVYSISVISENRFVSSGEDRSIRLWSIDNNESIQTIRLPAQSLWSVTVLSNQDIVVGSSDGRVYVFTTDQSRTASNEEIANFEQEISQSSITTKTGDLGEVKIDDLPGKEALEKPGKRDGQTTMINCGNGNVEAYQWNDTDRRWMKIGDVVGSADSTSDGQTATGEKIMFEGKLYDYVFNVDLGDEHIPLKLPYNATEDPWFAAQNFIYRHELSQMFLDQIANFIVTNTKGMVIDQKAPDFVDPFTGSGRYVPVGKSSTTQSRNTDPFTGTGRYIPDSAGAQQQSQPSNYPVTKRDAAICPQTQYIKLVNAEQTKILGKLKEFNKSEIGDELRLSDAQLQSISDLVNNDYTNLETKLNVILHLLRWPPDKVFPALDILRLIIVQDNVCELLFSSDEKIANFMTILFNNLDLDQPPPNIMLTYRTFANLFSTILGENIMLKYKDSILAKTIILLPSSKKNVQIALTIVILNYAICTYRKKLIPLASYIYECYKEFVDIQLEPDSGHKLLLGLETLFCVNPDLITDARSNKKSSAELFLQSLVKISNNFPPNVIECIERCQTLLKTS</sequence>
<comment type="subcellular location">
    <subcellularLocation>
        <location evidence="1">Cytoplasm</location>
    </subcellularLocation>
</comment>
<evidence type="ECO:0000256" key="3">
    <source>
        <dbReference type="ARBA" id="ARBA00022490"/>
    </source>
</evidence>
<dbReference type="Pfam" id="PF08324">
    <property type="entry name" value="PUL"/>
    <property type="match status" value="1"/>
</dbReference>
<keyword evidence="5" id="KW-0677">Repeat</keyword>
<evidence type="ECO:0000256" key="6">
    <source>
        <dbReference type="PROSITE-ProRule" id="PRU00221"/>
    </source>
</evidence>
<dbReference type="GO" id="GO:0043130">
    <property type="term" value="F:ubiquitin binding"/>
    <property type="evidence" value="ECO:0007669"/>
    <property type="project" value="TreeGrafter"/>
</dbReference>
<evidence type="ECO:0000259" key="8">
    <source>
        <dbReference type="PROSITE" id="PS51394"/>
    </source>
</evidence>
<dbReference type="Gene3D" id="1.25.10.10">
    <property type="entry name" value="Leucine-rich Repeat Variant"/>
    <property type="match status" value="1"/>
</dbReference>
<name>A0A815CIS2_9BILA</name>
<dbReference type="PROSITE" id="PS51396">
    <property type="entry name" value="PUL"/>
    <property type="match status" value="1"/>
</dbReference>
<keyword evidence="3" id="KW-0963">Cytoplasm</keyword>
<dbReference type="Gene3D" id="2.130.10.10">
    <property type="entry name" value="YVTN repeat-like/Quinoprotein amine dehydrogenase"/>
    <property type="match status" value="1"/>
</dbReference>
<dbReference type="Gene3D" id="3.10.20.870">
    <property type="entry name" value="PFU (PLAA family ubiquitin binding), C-terminal domain"/>
    <property type="match status" value="1"/>
</dbReference>
<protein>
    <recommendedName>
        <fullName evidence="13">Phospholipase A-2-activating protein</fullName>
    </recommendedName>
</protein>
<dbReference type="InterPro" id="IPR001680">
    <property type="entry name" value="WD40_rpt"/>
</dbReference>
<feature type="compositionally biased region" description="Polar residues" evidence="7">
    <location>
        <begin position="353"/>
        <end position="364"/>
    </location>
</feature>
<dbReference type="SMART" id="SM00320">
    <property type="entry name" value="WD40"/>
    <property type="match status" value="3"/>
</dbReference>
<feature type="non-terminal residue" evidence="10">
    <location>
        <position position="638"/>
    </location>
</feature>
<evidence type="ECO:0000259" key="9">
    <source>
        <dbReference type="PROSITE" id="PS51396"/>
    </source>
</evidence>
<evidence type="ECO:0000256" key="5">
    <source>
        <dbReference type="ARBA" id="ARBA00022737"/>
    </source>
</evidence>
<dbReference type="EMBL" id="CAJOBC010029591">
    <property type="protein sequence ID" value="CAF4083862.1"/>
    <property type="molecule type" value="Genomic_DNA"/>
</dbReference>
<feature type="repeat" description="WD" evidence="6">
    <location>
        <begin position="68"/>
        <end position="108"/>
    </location>
</feature>
<reference evidence="10" key="1">
    <citation type="submission" date="2021-02" db="EMBL/GenBank/DDBJ databases">
        <authorList>
            <person name="Nowell W R."/>
        </authorList>
    </citation>
    <scope>NUCLEOTIDE SEQUENCE</scope>
</reference>
<dbReference type="PANTHER" id="PTHR19849:SF0">
    <property type="entry name" value="PHOSPHOLIPASE A-2-ACTIVATING PROTEIN"/>
    <property type="match status" value="1"/>
</dbReference>
<evidence type="ECO:0000313" key="11">
    <source>
        <dbReference type="EMBL" id="CAF4083862.1"/>
    </source>
</evidence>
<dbReference type="PANTHER" id="PTHR19849">
    <property type="entry name" value="PHOSPHOLIPASE A-2-ACTIVATING PROTEIN"/>
    <property type="match status" value="1"/>
</dbReference>
<dbReference type="InterPro" id="IPR038122">
    <property type="entry name" value="PFU_sf"/>
</dbReference>
<dbReference type="GO" id="GO:0010992">
    <property type="term" value="P:ubiquitin recycling"/>
    <property type="evidence" value="ECO:0007669"/>
    <property type="project" value="TreeGrafter"/>
</dbReference>
<dbReference type="InterPro" id="IPR015155">
    <property type="entry name" value="PFU"/>
</dbReference>
<feature type="domain" description="PUL" evidence="9">
    <location>
        <begin position="371"/>
        <end position="634"/>
    </location>
</feature>
<dbReference type="InterPro" id="IPR015943">
    <property type="entry name" value="WD40/YVTN_repeat-like_dom_sf"/>
</dbReference>
<evidence type="ECO:0000256" key="7">
    <source>
        <dbReference type="SAM" id="MobiDB-lite"/>
    </source>
</evidence>
<dbReference type="PROSITE" id="PS50082">
    <property type="entry name" value="WD_REPEATS_2"/>
    <property type="match status" value="1"/>
</dbReference>
<evidence type="ECO:0000313" key="10">
    <source>
        <dbReference type="EMBL" id="CAF1284781.1"/>
    </source>
</evidence>
<comment type="caution">
    <text evidence="10">The sequence shown here is derived from an EMBL/GenBank/DDBJ whole genome shotgun (WGS) entry which is preliminary data.</text>
</comment>
<evidence type="ECO:0008006" key="13">
    <source>
        <dbReference type="Google" id="ProtNLM"/>
    </source>
</evidence>
<dbReference type="GO" id="GO:0005634">
    <property type="term" value="C:nucleus"/>
    <property type="evidence" value="ECO:0007669"/>
    <property type="project" value="TreeGrafter"/>
</dbReference>
<dbReference type="EMBL" id="CAJNOQ010011770">
    <property type="protein sequence ID" value="CAF1284781.1"/>
    <property type="molecule type" value="Genomic_DNA"/>
</dbReference>
<dbReference type="PROSITE" id="PS51394">
    <property type="entry name" value="PFU"/>
    <property type="match status" value="1"/>
</dbReference>
<comment type="similarity">
    <text evidence="2">Belongs to the WD repeat PLAP family.</text>
</comment>
<dbReference type="OrthoDB" id="10265988at2759"/>
<dbReference type="GO" id="GO:0043161">
    <property type="term" value="P:proteasome-mediated ubiquitin-dependent protein catabolic process"/>
    <property type="evidence" value="ECO:0007669"/>
    <property type="project" value="TreeGrafter"/>
</dbReference>
<accession>A0A815CIS2</accession>
<evidence type="ECO:0000256" key="2">
    <source>
        <dbReference type="ARBA" id="ARBA00008495"/>
    </source>
</evidence>
<dbReference type="GO" id="GO:0005737">
    <property type="term" value="C:cytoplasm"/>
    <property type="evidence" value="ECO:0007669"/>
    <property type="project" value="UniProtKB-SubCell"/>
</dbReference>
<gene>
    <name evidence="10" type="ORF">GPM918_LOCUS27734</name>
    <name evidence="11" type="ORF">SRO942_LOCUS28114</name>
</gene>
<dbReference type="PROSITE" id="PS50294">
    <property type="entry name" value="WD_REPEATS_REGION"/>
    <property type="match status" value="1"/>
</dbReference>
<dbReference type="Pfam" id="PF09070">
    <property type="entry name" value="PFU"/>
    <property type="match status" value="1"/>
</dbReference>
<dbReference type="InterPro" id="IPR036322">
    <property type="entry name" value="WD40_repeat_dom_sf"/>
</dbReference>
<feature type="compositionally biased region" description="Polar residues" evidence="7">
    <location>
        <begin position="329"/>
        <end position="341"/>
    </location>
</feature>
<evidence type="ECO:0000256" key="1">
    <source>
        <dbReference type="ARBA" id="ARBA00004496"/>
    </source>
</evidence>
<evidence type="ECO:0000313" key="12">
    <source>
        <dbReference type="Proteomes" id="UP000663829"/>
    </source>
</evidence>
<dbReference type="Pfam" id="PF00400">
    <property type="entry name" value="WD40"/>
    <property type="match status" value="1"/>
</dbReference>
<keyword evidence="4 6" id="KW-0853">WD repeat</keyword>
<proteinExistence type="inferred from homology"/>
<evidence type="ECO:0000256" key="4">
    <source>
        <dbReference type="ARBA" id="ARBA00022574"/>
    </source>
</evidence>
<feature type="region of interest" description="Disordered" evidence="7">
    <location>
        <begin position="325"/>
        <end position="364"/>
    </location>
</feature>